<proteinExistence type="inferred from homology"/>
<evidence type="ECO:0000256" key="8">
    <source>
        <dbReference type="RuleBase" id="RU363031"/>
    </source>
</evidence>
<dbReference type="Pfam" id="PF04567">
    <property type="entry name" value="RNA_pol_Rpb2_5"/>
    <property type="match status" value="1"/>
</dbReference>
<dbReference type="InterPro" id="IPR007647">
    <property type="entry name" value="RNA_pol_Rpb2_5"/>
</dbReference>
<dbReference type="Pfam" id="PF13392">
    <property type="entry name" value="HNH_3"/>
    <property type="match status" value="1"/>
</dbReference>
<dbReference type="GO" id="GO:0046872">
    <property type="term" value="F:metal ion binding"/>
    <property type="evidence" value="ECO:0007669"/>
    <property type="project" value="UniProtKB-KW"/>
</dbReference>
<dbReference type="Gene3D" id="3.90.1070.20">
    <property type="match status" value="1"/>
</dbReference>
<dbReference type="InterPro" id="IPR003615">
    <property type="entry name" value="HNH_nuc"/>
</dbReference>
<dbReference type="SMART" id="SM00497">
    <property type="entry name" value="IENR1"/>
    <property type="match status" value="1"/>
</dbReference>
<dbReference type="SUPFAM" id="SSF64484">
    <property type="entry name" value="beta and beta-prime subunits of DNA dependent RNA-polymerase"/>
    <property type="match status" value="1"/>
</dbReference>
<keyword evidence="15" id="KW-1185">Reference proteome</keyword>
<dbReference type="GO" id="GO:0003677">
    <property type="term" value="F:DNA binding"/>
    <property type="evidence" value="ECO:0007669"/>
    <property type="project" value="InterPro"/>
</dbReference>
<dbReference type="InterPro" id="IPR014724">
    <property type="entry name" value="RNA_pol_RPB2_OB-fold"/>
</dbReference>
<dbReference type="InterPro" id="IPR007121">
    <property type="entry name" value="RNA_pol_bsu_CS"/>
</dbReference>
<dbReference type="Pfam" id="PF07463">
    <property type="entry name" value="NUMOD4"/>
    <property type="match status" value="1"/>
</dbReference>
<evidence type="ECO:0000256" key="5">
    <source>
        <dbReference type="ARBA" id="ARBA00022723"/>
    </source>
</evidence>
<dbReference type="InterPro" id="IPR003647">
    <property type="entry name" value="Intron_nuc_1_rpt"/>
</dbReference>
<keyword evidence="2 8" id="KW-0240">DNA-directed RNA polymerase</keyword>
<evidence type="ECO:0000256" key="3">
    <source>
        <dbReference type="ARBA" id="ARBA00022679"/>
    </source>
</evidence>
<dbReference type="Gene3D" id="2.40.270.10">
    <property type="entry name" value="DNA-directed RNA polymerase, subunit 2, domain 6"/>
    <property type="match status" value="1"/>
</dbReference>
<evidence type="ECO:0000259" key="10">
    <source>
        <dbReference type="Pfam" id="PF04566"/>
    </source>
</evidence>
<dbReference type="Pfam" id="PF04566">
    <property type="entry name" value="RNA_pol_Rpb2_4"/>
    <property type="match status" value="1"/>
</dbReference>
<evidence type="ECO:0000313" key="15">
    <source>
        <dbReference type="Proteomes" id="UP000289600"/>
    </source>
</evidence>
<comment type="similarity">
    <text evidence="1 8">Belongs to the RNA polymerase beta chain family.</text>
</comment>
<comment type="catalytic activity">
    <reaction evidence="7 8">
        <text>RNA(n) + a ribonucleoside 5'-triphosphate = RNA(n+1) + diphosphate</text>
        <dbReference type="Rhea" id="RHEA:21248"/>
        <dbReference type="Rhea" id="RHEA-COMP:14527"/>
        <dbReference type="Rhea" id="RHEA-COMP:17342"/>
        <dbReference type="ChEBI" id="CHEBI:33019"/>
        <dbReference type="ChEBI" id="CHEBI:61557"/>
        <dbReference type="ChEBI" id="CHEBI:140395"/>
        <dbReference type="EC" id="2.7.7.6"/>
    </reaction>
</comment>
<evidence type="ECO:0000259" key="13">
    <source>
        <dbReference type="Pfam" id="PF13392"/>
    </source>
</evidence>
<sequence>MASLQVRRQHIQIAGTTLKIEKVNILNNINIITSKKMSHKTKNSGSKTTSYLKNSSKKEIWKSFPEDFLKNKYEISNKGNVRNKKSGYLFKFNLKNGYYYCNIKMENDKFKAFRVHRLVAKLFVKNPNKYDIVNHLDGNKLNNNYKNLEWTTISGNNQHAADNNLTNVTKRRISQYVGDGLYAEYNSLSEASEATGFHMSRIVEVCKGSREEYGGYIFKYTDENPNEKEIDPKKEGFKNIKTFPNYWINSKGQIYSKPFKKFMKLNKHKTGSLQIQFSKKNPDGGGQIKKTVLVHNLVAIYFLDKPEEEFNCVSHKDGDKSNNNVKNLEWKYVTATFNDCLRYSLLPPVMVQLARPKTGIVKNMTMMESITISMNSQIPIIENYLSGKIIPLESVNRKKLHTYVKVFLNGNWLGITDNIIKIHTDLRNMRFRGELHKHVSFDLNFRLAEFNIYTDGGRLIRPYLTVTDNQLNFKPEMLDQVSSWDEFMAKFPNVIEYVDKEEEQNMMLAVFPQYIEDARKLMMKKSLTNAKEIDKVNHTNRYDGHVYQRYTHCEIHPCMILGLISSNIPFPDHNQSPRGIFQYNQARQAMGLYISDYRERTDISYILYHTQIPLVTSRASKYTGTHIFPAGENAIVAIASYTGLMMVGIIVNQEDSLLMNESAIQKGFMRAQALKKYFETIKKNPASSQTGIFMKPDPNKVDNLKDANYDKLSEEGYAKVETVIKDGDVIIGMVNPKPTTREDEKPYKDSSTIYKSLVPGAIDKVITEVNSDGYPIIKIRARSERIPAVGDKFSSRAGQKGTVGFKIHRADMPFTKSGLVPDIIINPNCMPKRMTIGQLIECLLGKVCAIKGVYGDATPFSGVDINKINDELVSYGYEAWGNETMTNGMTGEKMHVKIFIGPTYYQRLKQMVGDKTHSRSRGPTQLLTRQPPEGLVVYQALVA</sequence>
<feature type="domain" description="HNH nuclease" evidence="13">
    <location>
        <begin position="115"/>
        <end position="157"/>
    </location>
</feature>
<name>A0A2P1ELC5_9VIRU</name>
<gene>
    <name evidence="14" type="ORF">mc_278</name>
</gene>
<evidence type="ECO:0000256" key="7">
    <source>
        <dbReference type="ARBA" id="ARBA00048552"/>
    </source>
</evidence>
<dbReference type="SUPFAM" id="SSF64496">
    <property type="entry name" value="DNA-binding domain of intron-encoded endonucleases"/>
    <property type="match status" value="1"/>
</dbReference>
<dbReference type="Pfam" id="PF00562">
    <property type="entry name" value="RNA_pol_Rpb2_6"/>
    <property type="match status" value="1"/>
</dbReference>
<dbReference type="GO" id="GO:0000428">
    <property type="term" value="C:DNA-directed RNA polymerase complex"/>
    <property type="evidence" value="ECO:0007669"/>
    <property type="project" value="UniProtKB-KW"/>
</dbReference>
<dbReference type="SUPFAM" id="SSF54060">
    <property type="entry name" value="His-Me finger endonucleases"/>
    <property type="match status" value="2"/>
</dbReference>
<dbReference type="GO" id="GO:0003899">
    <property type="term" value="F:DNA-directed RNA polymerase activity"/>
    <property type="evidence" value="ECO:0007669"/>
    <property type="project" value="UniProtKB-EC"/>
</dbReference>
<dbReference type="Gene3D" id="1.10.10.10">
    <property type="entry name" value="Winged helix-like DNA-binding domain superfamily/Winged helix DNA-binding domain"/>
    <property type="match status" value="1"/>
</dbReference>
<dbReference type="InterPro" id="IPR037033">
    <property type="entry name" value="DNA-dir_RNAP_su2_hyb_sf"/>
</dbReference>
<dbReference type="Gene3D" id="3.90.75.20">
    <property type="match status" value="2"/>
</dbReference>
<dbReference type="CDD" id="cd00653">
    <property type="entry name" value="RNA_pol_B_RPB2"/>
    <property type="match status" value="1"/>
</dbReference>
<feature type="domain" description="RNA polymerase Rpb2" evidence="11">
    <location>
        <begin position="484"/>
        <end position="557"/>
    </location>
</feature>
<feature type="domain" description="NUMOD4" evidence="12">
    <location>
        <begin position="59"/>
        <end position="103"/>
    </location>
</feature>
<dbReference type="EC" id="2.7.7.6" evidence="8"/>
<evidence type="ECO:0000259" key="9">
    <source>
        <dbReference type="Pfam" id="PF00562"/>
    </source>
</evidence>
<dbReference type="InterPro" id="IPR007120">
    <property type="entry name" value="DNA-dir_RNAP_su2_dom"/>
</dbReference>
<accession>A0A2P1ELC5</accession>
<keyword evidence="6 8" id="KW-0804">Transcription</keyword>
<dbReference type="Proteomes" id="UP000289600">
    <property type="component" value="Segment"/>
</dbReference>
<dbReference type="InterPro" id="IPR036388">
    <property type="entry name" value="WH-like_DNA-bd_sf"/>
</dbReference>
<dbReference type="PANTHER" id="PTHR20856">
    <property type="entry name" value="DNA-DIRECTED RNA POLYMERASE I SUBUNIT 2"/>
    <property type="match status" value="1"/>
</dbReference>
<dbReference type="GO" id="GO:0016788">
    <property type="term" value="F:hydrolase activity, acting on ester bonds"/>
    <property type="evidence" value="ECO:0007669"/>
    <property type="project" value="InterPro"/>
</dbReference>
<dbReference type="PROSITE" id="PS01166">
    <property type="entry name" value="RNA_POL_BETA"/>
    <property type="match status" value="1"/>
</dbReference>
<evidence type="ECO:0000256" key="4">
    <source>
        <dbReference type="ARBA" id="ARBA00022695"/>
    </source>
</evidence>
<dbReference type="EMBL" id="MG807320">
    <property type="protein sequence ID" value="AVL94664.1"/>
    <property type="molecule type" value="Genomic_DNA"/>
</dbReference>
<organism evidence="14 15">
    <name type="scientific">Moumouvirus australiensis</name>
    <dbReference type="NCBI Taxonomy" id="2109587"/>
    <lineage>
        <taxon>Viruses</taxon>
        <taxon>Varidnaviria</taxon>
        <taxon>Bamfordvirae</taxon>
        <taxon>Nucleocytoviricota</taxon>
        <taxon>Megaviricetes</taxon>
        <taxon>Imitervirales</taxon>
        <taxon>Mimiviridae</taxon>
        <taxon>Megamimivirinae</taxon>
        <taxon>Moumouvirus</taxon>
        <taxon>Moumouvirus australiense</taxon>
    </lineage>
</organism>
<dbReference type="GO" id="GO:0006351">
    <property type="term" value="P:DNA-templated transcription"/>
    <property type="evidence" value="ECO:0007669"/>
    <property type="project" value="InterPro"/>
</dbReference>
<dbReference type="InterPro" id="IPR010902">
    <property type="entry name" value="NUMOD4"/>
</dbReference>
<dbReference type="GO" id="GO:0032549">
    <property type="term" value="F:ribonucleoside binding"/>
    <property type="evidence" value="ECO:0007669"/>
    <property type="project" value="InterPro"/>
</dbReference>
<dbReference type="InterPro" id="IPR044925">
    <property type="entry name" value="His-Me_finger_sf"/>
</dbReference>
<feature type="domain" description="DNA-directed RNA polymerase subunit 2 hybrid-binding" evidence="9">
    <location>
        <begin position="565"/>
        <end position="934"/>
    </location>
</feature>
<keyword evidence="3 8" id="KW-0808">Transferase</keyword>
<comment type="function">
    <text evidence="8">DNA-dependent RNA polymerase catalyzes the transcription of DNA into RNA using the four ribonucleoside triphosphates as substrates.</text>
</comment>
<evidence type="ECO:0000259" key="12">
    <source>
        <dbReference type="Pfam" id="PF07463"/>
    </source>
</evidence>
<keyword evidence="5" id="KW-0479">Metal-binding</keyword>
<dbReference type="InterPro" id="IPR015712">
    <property type="entry name" value="DNA-dir_RNA_pol_su2"/>
</dbReference>
<reference evidence="15" key="1">
    <citation type="submission" date="2018-01" db="EMBL/GenBank/DDBJ databases">
        <title>Testimony of 'menage a trois' revealed by the proteome of Megavirus virophage.</title>
        <authorList>
            <person name="Jeudy S."/>
            <person name="Bertaux L."/>
            <person name="Alempic J.-M."/>
            <person name="Lartigue A."/>
            <person name="Legendre M."/>
            <person name="Philippe N."/>
            <person name="Beucher L."/>
            <person name="Biondi E."/>
            <person name="Juul S."/>
            <person name="Turner D."/>
            <person name="Coute Y."/>
            <person name="Claverie J.-M."/>
            <person name="Abergel C."/>
        </authorList>
    </citation>
    <scope>NUCLEOTIDE SEQUENCE [LARGE SCALE GENOMIC DNA]</scope>
</reference>
<protein>
    <recommendedName>
        <fullName evidence="8">DNA-directed RNA polymerase subunit beta</fullName>
        <ecNumber evidence="8">2.7.7.6</ecNumber>
    </recommendedName>
</protein>
<evidence type="ECO:0000256" key="1">
    <source>
        <dbReference type="ARBA" id="ARBA00006835"/>
    </source>
</evidence>
<feature type="domain" description="RNA polymerase Rpb2" evidence="10">
    <location>
        <begin position="406"/>
        <end position="466"/>
    </location>
</feature>
<dbReference type="Gene3D" id="2.40.50.150">
    <property type="match status" value="1"/>
</dbReference>
<evidence type="ECO:0000256" key="2">
    <source>
        <dbReference type="ARBA" id="ARBA00022478"/>
    </source>
</evidence>
<evidence type="ECO:0000313" key="14">
    <source>
        <dbReference type="EMBL" id="AVL94664.1"/>
    </source>
</evidence>
<dbReference type="InterPro" id="IPR007646">
    <property type="entry name" value="RNA_pol_Rpb2_4"/>
</dbReference>
<keyword evidence="4 8" id="KW-0548">Nucleotidyltransferase</keyword>
<evidence type="ECO:0000256" key="6">
    <source>
        <dbReference type="ARBA" id="ARBA00023163"/>
    </source>
</evidence>
<evidence type="ECO:0000259" key="11">
    <source>
        <dbReference type="Pfam" id="PF04567"/>
    </source>
</evidence>